<reference evidence="2 3" key="1">
    <citation type="submission" date="2017-12" db="EMBL/GenBank/DDBJ databases">
        <title>Genome Sequence of a Multidrug-Resistant Candida haemulonii Isolate from a Patient with Chronic Leg Ulcers in Israel.</title>
        <authorList>
            <person name="Chow N.A."/>
            <person name="Gade L."/>
            <person name="Batra D."/>
            <person name="Rowe L.A."/>
            <person name="Ben-Ami R."/>
            <person name="Loparev V.N."/>
            <person name="Litvintseva A.P."/>
        </authorList>
    </citation>
    <scope>NUCLEOTIDE SEQUENCE [LARGE SCALE GENOMIC DNA]</scope>
    <source>
        <strain evidence="2 3">B11899</strain>
    </source>
</reference>
<evidence type="ECO:0000313" key="2">
    <source>
        <dbReference type="EMBL" id="PVH23258.1"/>
    </source>
</evidence>
<dbReference type="RefSeq" id="XP_025344198.1">
    <property type="nucleotide sequence ID" value="XM_025486648.1"/>
</dbReference>
<keyword evidence="3" id="KW-1185">Reference proteome</keyword>
<proteinExistence type="predicted"/>
<name>A0A2V1AZE4_9ASCO</name>
<evidence type="ECO:0000256" key="1">
    <source>
        <dbReference type="SAM" id="MobiDB-lite"/>
    </source>
</evidence>
<gene>
    <name evidence="2" type="ORF">CXQ85_002992</name>
</gene>
<dbReference type="Proteomes" id="UP000244309">
    <property type="component" value="Unassembled WGS sequence"/>
</dbReference>
<sequence length="219" mass="24403">MPTPAHPNIPGAWTVGRPKSEWPDPPKTLNPKFYSPEPPEEASPEEYDVTESWKCQKEEMFGTELQSLKGYSPSPSPTGSSPFSSKVFSPGLPQEGYVPEEAEVTSSIEPHMTGPLLPDSAPLDFSCLMPQAGLVMASAAAPMAGCWDFDPANKTDENVLLHVLAEDFDRIALEPEYGPKIMIEQEPWHHTVKGLAWGLSSKEYHKRYYWAKYVHDEEN</sequence>
<feature type="compositionally biased region" description="Acidic residues" evidence="1">
    <location>
        <begin position="38"/>
        <end position="49"/>
    </location>
</feature>
<dbReference type="GeneID" id="37008323"/>
<feature type="region of interest" description="Disordered" evidence="1">
    <location>
        <begin position="1"/>
        <end position="95"/>
    </location>
</feature>
<dbReference type="EMBL" id="PKFO01000010">
    <property type="protein sequence ID" value="PVH23258.1"/>
    <property type="molecule type" value="Genomic_DNA"/>
</dbReference>
<dbReference type="AlphaFoldDB" id="A0A2V1AZE4"/>
<dbReference type="OrthoDB" id="10525856at2759"/>
<accession>A0A2V1AZE4</accession>
<dbReference type="VEuPathDB" id="FungiDB:CXQ85_002992"/>
<evidence type="ECO:0000313" key="3">
    <source>
        <dbReference type="Proteomes" id="UP000244309"/>
    </source>
</evidence>
<organism evidence="2 3">
    <name type="scientific">Candidozyma haemuli</name>
    <dbReference type="NCBI Taxonomy" id="45357"/>
    <lineage>
        <taxon>Eukaryota</taxon>
        <taxon>Fungi</taxon>
        <taxon>Dikarya</taxon>
        <taxon>Ascomycota</taxon>
        <taxon>Saccharomycotina</taxon>
        <taxon>Pichiomycetes</taxon>
        <taxon>Metschnikowiaceae</taxon>
        <taxon>Candidozyma</taxon>
    </lineage>
</organism>
<comment type="caution">
    <text evidence="2">The sequence shown here is derived from an EMBL/GenBank/DDBJ whole genome shotgun (WGS) entry which is preliminary data.</text>
</comment>
<protein>
    <submittedName>
        <fullName evidence="2">Uncharacterized protein</fullName>
    </submittedName>
</protein>